<feature type="domain" description="Reverse transcriptase" evidence="1">
    <location>
        <begin position="185"/>
        <end position="475"/>
    </location>
</feature>
<dbReference type="EMBL" id="KR149143">
    <property type="protein sequence ID" value="AKJ77359.1"/>
    <property type="molecule type" value="Genomic_DNA"/>
</dbReference>
<dbReference type="RefSeq" id="YP_009144751.1">
    <property type="nucleotide sequence ID" value="NC_027265.1"/>
</dbReference>
<dbReference type="AlphaFoldDB" id="A0A0G3F674"/>
<dbReference type="InterPro" id="IPR000477">
    <property type="entry name" value="RT_dom"/>
</dbReference>
<gene>
    <name evidence="2" type="primary">orf742</name>
</gene>
<evidence type="ECO:0000259" key="1">
    <source>
        <dbReference type="PROSITE" id="PS50878"/>
    </source>
</evidence>
<dbReference type="PANTHER" id="PTHR33642">
    <property type="entry name" value="COX1/OXI3 INTRON 1 PROTEIN-RELATED"/>
    <property type="match status" value="1"/>
</dbReference>
<dbReference type="Pfam" id="PF01348">
    <property type="entry name" value="Intron_maturas2"/>
    <property type="match status" value="1"/>
</dbReference>
<dbReference type="InterPro" id="IPR043502">
    <property type="entry name" value="DNA/RNA_pol_sf"/>
</dbReference>
<dbReference type="GO" id="GO:0006315">
    <property type="term" value="P:homing of group II introns"/>
    <property type="evidence" value="ECO:0007669"/>
    <property type="project" value="TreeGrafter"/>
</dbReference>
<proteinExistence type="predicted"/>
<dbReference type="InterPro" id="IPR024937">
    <property type="entry name" value="Domain_X"/>
</dbReference>
<dbReference type="PANTHER" id="PTHR33642:SF4">
    <property type="entry name" value="COX1_OXI3 INTRON 1 PROTEIN-RELATED"/>
    <property type="match status" value="1"/>
</dbReference>
<geneLocation type="mitochondrion" evidence="2"/>
<sequence>MLGMITIRNLIRSAGTALSYRLIYINSLVVEWLISCVQEANQENTRTALLSGDYERKNLSLTDYKTGIIKTAGFNLVRGKRSIHSRQVHCSKGYRQIRLFNNIVDFTKSDFLLNLDKKSGIAKLIELVRNSKNKDGRYGKLIQIIGSIETLSLAYLSVKSNKGISSKGFENETLDRSDEDYLNRVSRHVIDGSYKFSPVRVIEIPKPGKPELRLLGNNPRQKIVQKAIDIVFNIIFEEVFLDCSHGFRPEKSCHSALKQLQLNIGNPSAYTWVIEKDIQNFSTSIPHIEIIKGLRRKIDCPATIRLVKRLLSSGYIIVRGKKHSNVIKSNMGIPQGIVNSPLFSNVVLHELDKFVINELAEKYTVGKQRKRNGAYRRIQYALKTNISDIKDKRKLIKLRSSISSKDPMDTNFKRIFYVRYADHWVILVCGSFQDAKDICESIFYKLNSLGVELNREKTKIRNIRKSRSRFLGVDFFIRKITTEHKKPTRLIRKGDKLIKQRFSPRIIFHAPIKDLLDKLVTYGFIKRNHLGDLIPKGKSNCVSLTHPQILKYYNNKIKGILNYYSCCHNRMNLWSIVRFLHYSCALTLAKKFKLQTLAKTFRKFGRDLTYVNEKGRKFSLYKPNDLRILDINKRFNTRSNLDIDSILKKPWSNSMIQSQFDESCVLCGTNNNIEIHHTRSIKNVRVKALTYAQWEGVFNRKSISLCSNHHLAYYNKTLTKDDTQKIVEYKSKKIFPKNDNNT</sequence>
<dbReference type="PROSITE" id="PS50878">
    <property type="entry name" value="RT_POL"/>
    <property type="match status" value="1"/>
</dbReference>
<reference evidence="2" key="1">
    <citation type="submission" date="2015-04" db="EMBL/GenBank/DDBJ databases">
        <title>Pseudonitzschia multiseries mitochondrial genome.</title>
        <authorList>
            <person name="Bi G."/>
            <person name="Yuan X."/>
            <person name="Cao M."/>
        </authorList>
    </citation>
    <scope>NUCLEOTIDE SEQUENCE</scope>
</reference>
<accession>A0A0G3F674</accession>
<protein>
    <submittedName>
        <fullName evidence="2">Orf742</fullName>
    </submittedName>
</protein>
<evidence type="ECO:0000313" key="2">
    <source>
        <dbReference type="EMBL" id="AKJ77359.1"/>
    </source>
</evidence>
<dbReference type="GO" id="GO:0090615">
    <property type="term" value="P:mitochondrial mRNA processing"/>
    <property type="evidence" value="ECO:0007669"/>
    <property type="project" value="TreeGrafter"/>
</dbReference>
<dbReference type="GO" id="GO:0003964">
    <property type="term" value="F:RNA-directed DNA polymerase activity"/>
    <property type="evidence" value="ECO:0007669"/>
    <property type="project" value="TreeGrafter"/>
</dbReference>
<dbReference type="Pfam" id="PF00078">
    <property type="entry name" value="RVT_1"/>
    <property type="match status" value="1"/>
</dbReference>
<dbReference type="GeneID" id="24570697"/>
<name>A0A0G3F674_PSEMU</name>
<keyword evidence="2" id="KW-0496">Mitochondrion</keyword>
<dbReference type="SUPFAM" id="SSF56672">
    <property type="entry name" value="DNA/RNA polymerases"/>
    <property type="match status" value="1"/>
</dbReference>
<dbReference type="CDD" id="cd01651">
    <property type="entry name" value="RT_G2_intron"/>
    <property type="match status" value="1"/>
</dbReference>
<organism evidence="2">
    <name type="scientific">Pseudo-nitzschia multiseries</name>
    <name type="common">Marine planktonic diatom</name>
    <name type="synonym">Nitzschia pungens f. multiseries</name>
    <dbReference type="NCBI Taxonomy" id="37319"/>
    <lineage>
        <taxon>Eukaryota</taxon>
        <taxon>Sar</taxon>
        <taxon>Stramenopiles</taxon>
        <taxon>Ochrophyta</taxon>
        <taxon>Bacillariophyta</taxon>
        <taxon>Bacillariophyceae</taxon>
        <taxon>Bacillariophycidae</taxon>
        <taxon>Bacillariales</taxon>
        <taxon>Bacillariaceae</taxon>
        <taxon>Pseudo-nitzschia</taxon>
    </lineage>
</organism>
<dbReference type="GO" id="GO:0005739">
    <property type="term" value="C:mitochondrion"/>
    <property type="evidence" value="ECO:0007669"/>
    <property type="project" value="TreeGrafter"/>
</dbReference>